<keyword evidence="2" id="KW-0732">Signal</keyword>
<dbReference type="KEGG" id="gmw:113509110"/>
<dbReference type="RefSeq" id="XP_052751637.1">
    <property type="nucleotide sequence ID" value="XM_052895677.1"/>
</dbReference>
<evidence type="ECO:0000313" key="5">
    <source>
        <dbReference type="RefSeq" id="XP_052751637.1"/>
    </source>
</evidence>
<keyword evidence="1" id="KW-0812">Transmembrane</keyword>
<dbReference type="Proteomes" id="UP001652740">
    <property type="component" value="Unplaced"/>
</dbReference>
<dbReference type="AlphaFoldDB" id="A0A6J1W6H2"/>
<dbReference type="RefSeq" id="XP_026748195.2">
    <property type="nucleotide sequence ID" value="XM_026892394.3"/>
</dbReference>
<gene>
    <name evidence="4 5" type="primary">LOC113509110</name>
</gene>
<evidence type="ECO:0000256" key="2">
    <source>
        <dbReference type="SAM" id="SignalP"/>
    </source>
</evidence>
<reference evidence="4 5" key="1">
    <citation type="submission" date="2025-05" db="UniProtKB">
        <authorList>
            <consortium name="RefSeq"/>
        </authorList>
    </citation>
    <scope>IDENTIFICATION</scope>
    <source>
        <tissue evidence="4 5">Whole larvae</tissue>
    </source>
</reference>
<evidence type="ECO:0000313" key="4">
    <source>
        <dbReference type="RefSeq" id="XP_026748195.2"/>
    </source>
</evidence>
<proteinExistence type="predicted"/>
<feature type="transmembrane region" description="Helical" evidence="1">
    <location>
        <begin position="96"/>
        <end position="119"/>
    </location>
</feature>
<evidence type="ECO:0000256" key="1">
    <source>
        <dbReference type="SAM" id="Phobius"/>
    </source>
</evidence>
<keyword evidence="1" id="KW-1133">Transmembrane helix</keyword>
<sequence>MSDFSKMKRCILPFIAICIHSANCAVSAQLAECTEDVHCDVKYYCDPNFKCQKCIDCKSYQHTLCPKSITDCESSESVVHATTNKDKESSGGYHFFMIYTKIGLVVAFITIGMLAVFVIRKKRLFQPRFRIDDIAPVNSATAPLSPPPPYNPNHNSIEHYNEKVPLNYLTAYGDRESDGCQNANIFNLPHYVRNAAIPGTEPTNPDYDDVTFPEEEDTRESAWMPIDRNNNTLYDTNLETQNISEGQSSNSGQQLATFNSVISQNQETNIAARSHPPESLHNGNIEDCETNAQSPDNSQQVVVNICNVVNISGNNKFGN</sequence>
<dbReference type="GeneID" id="113509110"/>
<keyword evidence="1" id="KW-0472">Membrane</keyword>
<evidence type="ECO:0000313" key="3">
    <source>
        <dbReference type="Proteomes" id="UP001652740"/>
    </source>
</evidence>
<feature type="chain" id="PRO_5044639740" evidence="2">
    <location>
        <begin position="25"/>
        <end position="319"/>
    </location>
</feature>
<keyword evidence="3" id="KW-1185">Reference proteome</keyword>
<protein>
    <submittedName>
        <fullName evidence="4 5">Uncharacterized protein LOC113509110</fullName>
    </submittedName>
</protein>
<organism evidence="3 4">
    <name type="scientific">Galleria mellonella</name>
    <name type="common">Greater wax moth</name>
    <dbReference type="NCBI Taxonomy" id="7137"/>
    <lineage>
        <taxon>Eukaryota</taxon>
        <taxon>Metazoa</taxon>
        <taxon>Ecdysozoa</taxon>
        <taxon>Arthropoda</taxon>
        <taxon>Hexapoda</taxon>
        <taxon>Insecta</taxon>
        <taxon>Pterygota</taxon>
        <taxon>Neoptera</taxon>
        <taxon>Endopterygota</taxon>
        <taxon>Lepidoptera</taxon>
        <taxon>Glossata</taxon>
        <taxon>Ditrysia</taxon>
        <taxon>Pyraloidea</taxon>
        <taxon>Pyralidae</taxon>
        <taxon>Galleriinae</taxon>
        <taxon>Galleria</taxon>
    </lineage>
</organism>
<feature type="signal peptide" evidence="2">
    <location>
        <begin position="1"/>
        <end position="24"/>
    </location>
</feature>
<name>A0A6J1W6H2_GALME</name>
<accession>A0A6J1W6H2</accession>